<dbReference type="AlphaFoldDB" id="A0A5B8UW65"/>
<dbReference type="Proteomes" id="UP000321479">
    <property type="component" value="Chromosome"/>
</dbReference>
<keyword evidence="2" id="KW-1185">Reference proteome</keyword>
<dbReference type="KEGG" id="mgin:FRZ54_11360"/>
<dbReference type="OrthoDB" id="1078822at2"/>
<accession>A0A5B8UW65</accession>
<gene>
    <name evidence="1" type="ORF">FRZ54_11360</name>
</gene>
<dbReference type="EMBL" id="CP042436">
    <property type="protein sequence ID" value="QEC63148.1"/>
    <property type="molecule type" value="Genomic_DNA"/>
</dbReference>
<evidence type="ECO:0000313" key="2">
    <source>
        <dbReference type="Proteomes" id="UP000321479"/>
    </source>
</evidence>
<reference evidence="1 2" key="1">
    <citation type="journal article" date="2017" name="Curr. Microbiol.">
        <title>Mucilaginibacter ginsenosidivorans sp. nov., Isolated from Soil of Ginseng Field.</title>
        <authorList>
            <person name="Kim M.M."/>
            <person name="Siddiqi M.Z."/>
            <person name="Im W.T."/>
        </authorList>
    </citation>
    <scope>NUCLEOTIDE SEQUENCE [LARGE SCALE GENOMIC DNA]</scope>
    <source>
        <strain evidence="1 2">Gsoil 3017</strain>
    </source>
</reference>
<proteinExistence type="predicted"/>
<organism evidence="1 2">
    <name type="scientific">Mucilaginibacter ginsenosidivorans</name>
    <dbReference type="NCBI Taxonomy" id="398053"/>
    <lineage>
        <taxon>Bacteria</taxon>
        <taxon>Pseudomonadati</taxon>
        <taxon>Bacteroidota</taxon>
        <taxon>Sphingobacteriia</taxon>
        <taxon>Sphingobacteriales</taxon>
        <taxon>Sphingobacteriaceae</taxon>
        <taxon>Mucilaginibacter</taxon>
    </lineage>
</organism>
<sequence length="63" mass="7779">METLLNVPDLAEKARDKMPLCPKCKVELGYRVRRGFVFKQLLNWLPVKRYYCYKCKRRHYIWN</sequence>
<dbReference type="RefSeq" id="WP_147031724.1">
    <property type="nucleotide sequence ID" value="NZ_CP042436.1"/>
</dbReference>
<name>A0A5B8UW65_9SPHI</name>
<protein>
    <submittedName>
        <fullName evidence="1">Uncharacterized protein</fullName>
    </submittedName>
</protein>
<evidence type="ECO:0000313" key="1">
    <source>
        <dbReference type="EMBL" id="QEC63148.1"/>
    </source>
</evidence>